<comment type="caution">
    <text evidence="1">The sequence shown here is derived from an EMBL/GenBank/DDBJ whole genome shotgun (WGS) entry which is preliminary data.</text>
</comment>
<dbReference type="EMBL" id="JXQV01000003">
    <property type="protein sequence ID" value="KIQ05172.1"/>
    <property type="molecule type" value="Genomic_DNA"/>
</dbReference>
<keyword evidence="1" id="KW-0808">Transferase</keyword>
<evidence type="ECO:0000313" key="1">
    <source>
        <dbReference type="EMBL" id="KIQ05172.1"/>
    </source>
</evidence>
<dbReference type="Gene3D" id="3.40.50.300">
    <property type="entry name" value="P-loop containing nucleotide triphosphate hydrolases"/>
    <property type="match status" value="2"/>
</dbReference>
<protein>
    <submittedName>
        <fullName evidence="1">Deoxynucleotide monophosphate kinase</fullName>
    </submittedName>
</protein>
<dbReference type="Pfam" id="PF13238">
    <property type="entry name" value="AAA_18"/>
    <property type="match status" value="1"/>
</dbReference>
<gene>
    <name evidence="1" type="ORF">RU07_01980</name>
</gene>
<reference evidence="1 2" key="1">
    <citation type="submission" date="2014-12" db="EMBL/GenBank/DDBJ databases">
        <title>16Stimator: statistical estimation of ribosomal gene copy numbers from draft genome assemblies.</title>
        <authorList>
            <person name="Perisin M.A."/>
            <person name="Vetter M."/>
            <person name="Gilbert J.A."/>
            <person name="Bergelson J."/>
        </authorList>
    </citation>
    <scope>NUCLEOTIDE SEQUENCE [LARGE SCALE GENOMIC DNA]</scope>
    <source>
        <strain evidence="1 2">MEJ076</strain>
    </source>
</reference>
<keyword evidence="1" id="KW-0418">Kinase</keyword>
<proteinExistence type="predicted"/>
<organism evidence="1 2">
    <name type="scientific">Agrobacterium tumefaciens</name>
    <dbReference type="NCBI Taxonomy" id="358"/>
    <lineage>
        <taxon>Bacteria</taxon>
        <taxon>Pseudomonadati</taxon>
        <taxon>Pseudomonadota</taxon>
        <taxon>Alphaproteobacteria</taxon>
        <taxon>Hyphomicrobiales</taxon>
        <taxon>Rhizobiaceae</taxon>
        <taxon>Rhizobium/Agrobacterium group</taxon>
        <taxon>Agrobacterium</taxon>
        <taxon>Agrobacterium tumefaciens complex</taxon>
    </lineage>
</organism>
<name>A0A0D0JGR7_AGRTU</name>
<accession>A0A0D0JGR7</accession>
<dbReference type="Proteomes" id="UP000035017">
    <property type="component" value="Unassembled WGS sequence"/>
</dbReference>
<evidence type="ECO:0000313" key="2">
    <source>
        <dbReference type="Proteomes" id="UP000035017"/>
    </source>
</evidence>
<dbReference type="GO" id="GO:0016301">
    <property type="term" value="F:kinase activity"/>
    <property type="evidence" value="ECO:0007669"/>
    <property type="project" value="UniProtKB-KW"/>
</dbReference>
<dbReference type="SUPFAM" id="SSF52540">
    <property type="entry name" value="P-loop containing nucleoside triphosphate hydrolases"/>
    <property type="match status" value="1"/>
</dbReference>
<dbReference type="InterPro" id="IPR027417">
    <property type="entry name" value="P-loop_NTPase"/>
</dbReference>
<dbReference type="AlphaFoldDB" id="A0A0D0JGR7"/>
<sequence length="171" mass="18545">MLPPVIALTGLAGSGKSTASKYLVEKHGYQLVKFAGPLKDMLRAIGLSEAQIEGELKEEPCEWLQGATPRHAMQTLGTQWGRACIGPSFWIELWVWRVNQIIAAGGRIVVDDCRFPNEAAEVRKLGGVVWKILGRGGIAGAHESEAGCGEADMEIHNISGIDRLQQLLDKS</sequence>
<feature type="non-terminal residue" evidence="1">
    <location>
        <position position="171"/>
    </location>
</feature>